<gene>
    <name evidence="1" type="ORF">J5O05_10450</name>
</gene>
<dbReference type="AlphaFoldDB" id="A0A975HJW8"/>
<dbReference type="Proteomes" id="UP000664904">
    <property type="component" value="Chromosome"/>
</dbReference>
<dbReference type="EMBL" id="CP072133">
    <property type="protein sequence ID" value="QTH70421.1"/>
    <property type="molecule type" value="Genomic_DNA"/>
</dbReference>
<organism evidence="1 2">
    <name type="scientific">Pseudoalteromonas xiamenensis</name>
    <dbReference type="NCBI Taxonomy" id="882626"/>
    <lineage>
        <taxon>Bacteria</taxon>
        <taxon>Pseudomonadati</taxon>
        <taxon>Pseudomonadota</taxon>
        <taxon>Gammaproteobacteria</taxon>
        <taxon>Alteromonadales</taxon>
        <taxon>Pseudoalteromonadaceae</taxon>
        <taxon>Pseudoalteromonas</taxon>
    </lineage>
</organism>
<dbReference type="Pfam" id="PF11655">
    <property type="entry name" value="DUF2589"/>
    <property type="match status" value="1"/>
</dbReference>
<evidence type="ECO:0000313" key="1">
    <source>
        <dbReference type="EMBL" id="QTH70421.1"/>
    </source>
</evidence>
<sequence>MAGQTLTLQTLVEAIMGSISEAQDQIERQTLQNIYEWFDEDGRPKMISFRVPAFGPEADKKRANGETPERELHVPLITLTQNNPIKIKKLTSKFDISLNGVESLEEQENADGKLKKILSTDLFSRAGKKGERTASMEIEFEAGEATEAYLKLQNELLKLF</sequence>
<dbReference type="KEGG" id="pxi:J5O05_10450"/>
<reference evidence="1" key="1">
    <citation type="submission" date="2021-03" db="EMBL/GenBank/DDBJ databases">
        <title>Complete Genome of Pseudoalteromonas xiamenensis STKMTI.2, a new potential marine bacterium producing anti-Vibrio compounds.</title>
        <authorList>
            <person name="Handayani D.P."/>
            <person name="Isnansetyo A."/>
            <person name="Istiqomah I."/>
            <person name="Jumina J."/>
        </authorList>
    </citation>
    <scope>NUCLEOTIDE SEQUENCE</scope>
    <source>
        <strain evidence="1">STKMTI.2</strain>
    </source>
</reference>
<name>A0A975HJW8_9GAMM</name>
<dbReference type="InterPro" id="IPR024510">
    <property type="entry name" value="DUF2589"/>
</dbReference>
<protein>
    <submittedName>
        <fullName evidence="1">DUF2589 domain-containing protein</fullName>
    </submittedName>
</protein>
<accession>A0A975HJW8</accession>
<proteinExistence type="predicted"/>
<keyword evidence="2" id="KW-1185">Reference proteome</keyword>
<evidence type="ECO:0000313" key="2">
    <source>
        <dbReference type="Proteomes" id="UP000664904"/>
    </source>
</evidence>
<dbReference type="RefSeq" id="WP_208842016.1">
    <property type="nucleotide sequence ID" value="NZ_CP072133.1"/>
</dbReference>